<evidence type="ECO:0000313" key="3">
    <source>
        <dbReference type="Proteomes" id="UP000324738"/>
    </source>
</evidence>
<accession>A0A5B0DY99</accession>
<dbReference type="OrthoDB" id="259382at2"/>
<dbReference type="CDD" id="cd06532">
    <property type="entry name" value="Glyco_transf_25"/>
    <property type="match status" value="1"/>
</dbReference>
<proteinExistence type="predicted"/>
<evidence type="ECO:0000313" key="2">
    <source>
        <dbReference type="EMBL" id="KAA0971797.1"/>
    </source>
</evidence>
<evidence type="ECO:0000259" key="1">
    <source>
        <dbReference type="Pfam" id="PF01755"/>
    </source>
</evidence>
<dbReference type="EMBL" id="VTWH01000001">
    <property type="protein sequence ID" value="KAA0971797.1"/>
    <property type="molecule type" value="Genomic_DNA"/>
</dbReference>
<dbReference type="GO" id="GO:0016740">
    <property type="term" value="F:transferase activity"/>
    <property type="evidence" value="ECO:0007669"/>
    <property type="project" value="UniProtKB-KW"/>
</dbReference>
<feature type="domain" description="Glycosyl transferase family 25" evidence="1">
    <location>
        <begin position="5"/>
        <end position="173"/>
    </location>
</feature>
<dbReference type="AlphaFoldDB" id="A0A5B0DY99"/>
<protein>
    <submittedName>
        <fullName evidence="2">Glycosyltransferase family 25 protein</fullName>
    </submittedName>
</protein>
<organism evidence="2 3">
    <name type="scientific">Aureimonas fodinaquatilis</name>
    <dbReference type="NCBI Taxonomy" id="2565783"/>
    <lineage>
        <taxon>Bacteria</taxon>
        <taxon>Pseudomonadati</taxon>
        <taxon>Pseudomonadota</taxon>
        <taxon>Alphaproteobacteria</taxon>
        <taxon>Hyphomicrobiales</taxon>
        <taxon>Aurantimonadaceae</taxon>
        <taxon>Aureimonas</taxon>
    </lineage>
</organism>
<name>A0A5B0DY99_9HYPH</name>
<keyword evidence="2" id="KW-0808">Transferase</keyword>
<dbReference type="Proteomes" id="UP000324738">
    <property type="component" value="Unassembled WGS sequence"/>
</dbReference>
<comment type="caution">
    <text evidence="2">The sequence shown here is derived from an EMBL/GenBank/DDBJ whole genome shotgun (WGS) entry which is preliminary data.</text>
</comment>
<dbReference type="Pfam" id="PF01755">
    <property type="entry name" value="Glyco_transf_25"/>
    <property type="match status" value="1"/>
</dbReference>
<keyword evidence="3" id="KW-1185">Reference proteome</keyword>
<gene>
    <name evidence="2" type="ORF">FPY71_01305</name>
</gene>
<dbReference type="RefSeq" id="WP_149296857.1">
    <property type="nucleotide sequence ID" value="NZ_VTWH01000001.1"/>
</dbReference>
<reference evidence="2 3" key="1">
    <citation type="submission" date="2019-08" db="EMBL/GenBank/DDBJ databases">
        <title>Aureimonas fodiniaquatilis sp. nov., isolated from a coal mine wastewater.</title>
        <authorList>
            <person name="Kim W."/>
        </authorList>
    </citation>
    <scope>NUCLEOTIDE SEQUENCE [LARGE SCALE GENOMIC DNA]</scope>
    <source>
        <strain evidence="2 3">CAU 1482</strain>
    </source>
</reference>
<dbReference type="InterPro" id="IPR002654">
    <property type="entry name" value="Glyco_trans_25"/>
</dbReference>
<sequence length="266" mass="29418">MIRSVFINLDSAVERRAYMEEQGRKIGLPLERLPAVKADTIAPSLMQGLGQSWERPLTPSELACFLSHRAAWWQVLAENRPMLVLEDDAVLSSELPAAIAAAENLSGIDFLNFEDFDRRRFVRRGGAMPLMPGVSLVSSARDKAGSAAYMLWPSGARKLLALSERRAAPADAFLHAEARLASRISEPALAAQMHVLAARGQDFGAHAASSIQAVRHKLPFSRKNLHFFRRRLMTQLRLAPYHLGRLGPLSYRKILFQPSAAPAKTS</sequence>